<protein>
    <submittedName>
        <fullName evidence="1">Uncharacterized protein</fullName>
    </submittedName>
</protein>
<dbReference type="EMBL" id="KN834817">
    <property type="protein sequence ID" value="KIK54335.1"/>
    <property type="molecule type" value="Genomic_DNA"/>
</dbReference>
<reference evidence="1 2" key="1">
    <citation type="submission" date="2014-04" db="EMBL/GenBank/DDBJ databases">
        <title>Evolutionary Origins and Diversification of the Mycorrhizal Mutualists.</title>
        <authorList>
            <consortium name="DOE Joint Genome Institute"/>
            <consortium name="Mycorrhizal Genomics Consortium"/>
            <person name="Kohler A."/>
            <person name="Kuo A."/>
            <person name="Nagy L.G."/>
            <person name="Floudas D."/>
            <person name="Copeland A."/>
            <person name="Barry K.W."/>
            <person name="Cichocki N."/>
            <person name="Veneault-Fourrey C."/>
            <person name="LaButti K."/>
            <person name="Lindquist E.A."/>
            <person name="Lipzen A."/>
            <person name="Lundell T."/>
            <person name="Morin E."/>
            <person name="Murat C."/>
            <person name="Riley R."/>
            <person name="Ohm R."/>
            <person name="Sun H."/>
            <person name="Tunlid A."/>
            <person name="Henrissat B."/>
            <person name="Grigoriev I.V."/>
            <person name="Hibbett D.S."/>
            <person name="Martin F."/>
        </authorList>
    </citation>
    <scope>NUCLEOTIDE SEQUENCE [LARGE SCALE GENOMIC DNA]</scope>
    <source>
        <strain evidence="1 2">FD-317 M1</strain>
    </source>
</reference>
<organism evidence="1 2">
    <name type="scientific">Collybiopsis luxurians FD-317 M1</name>
    <dbReference type="NCBI Taxonomy" id="944289"/>
    <lineage>
        <taxon>Eukaryota</taxon>
        <taxon>Fungi</taxon>
        <taxon>Dikarya</taxon>
        <taxon>Basidiomycota</taxon>
        <taxon>Agaricomycotina</taxon>
        <taxon>Agaricomycetes</taxon>
        <taxon>Agaricomycetidae</taxon>
        <taxon>Agaricales</taxon>
        <taxon>Marasmiineae</taxon>
        <taxon>Omphalotaceae</taxon>
        <taxon>Collybiopsis</taxon>
        <taxon>Collybiopsis luxurians</taxon>
    </lineage>
</organism>
<dbReference type="AlphaFoldDB" id="A0A0D0AUW5"/>
<dbReference type="Proteomes" id="UP000053593">
    <property type="component" value="Unassembled WGS sequence"/>
</dbReference>
<gene>
    <name evidence="1" type="ORF">GYMLUDRAFT_63274</name>
</gene>
<sequence>MSNFSTLSELATLCESQHAADTANHRTFTILVIHPDCPEPLLQPIGVDLVVGLPVPVGQGAWLMSLNKIMKGSMYLPANMTTGLITFIQASKVNPAENMAVLTQRHAPKVSVPDTVPLTQSLSHWMGTENCVT</sequence>
<proteinExistence type="predicted"/>
<keyword evidence="2" id="KW-1185">Reference proteome</keyword>
<accession>A0A0D0AUW5</accession>
<name>A0A0D0AUW5_9AGAR</name>
<dbReference type="HOGENOM" id="CLU_1906958_0_0_1"/>
<evidence type="ECO:0000313" key="1">
    <source>
        <dbReference type="EMBL" id="KIK54335.1"/>
    </source>
</evidence>
<evidence type="ECO:0000313" key="2">
    <source>
        <dbReference type="Proteomes" id="UP000053593"/>
    </source>
</evidence>